<evidence type="ECO:0000313" key="1">
    <source>
        <dbReference type="EMBL" id="CAG5079599.1"/>
    </source>
</evidence>
<evidence type="ECO:0000313" key="2">
    <source>
        <dbReference type="Proteomes" id="UP000786811"/>
    </source>
</evidence>
<dbReference type="Proteomes" id="UP000786811">
    <property type="component" value="Unassembled WGS sequence"/>
</dbReference>
<keyword evidence="2" id="KW-1185">Reference proteome</keyword>
<gene>
    <name evidence="1" type="ORF">HICCMSTLAB_LOCUS3052</name>
</gene>
<comment type="caution">
    <text evidence="1">The sequence shown here is derived from an EMBL/GenBank/DDBJ whole genome shotgun (WGS) entry which is preliminary data.</text>
</comment>
<accession>A0A8J2H8F0</accession>
<dbReference type="OrthoDB" id="8063677at2759"/>
<dbReference type="AlphaFoldDB" id="A0A8J2H8F0"/>
<name>A0A8J2H8F0_COTCN</name>
<organism evidence="1 2">
    <name type="scientific">Cotesia congregata</name>
    <name type="common">Parasitoid wasp</name>
    <name type="synonym">Apanteles congregatus</name>
    <dbReference type="NCBI Taxonomy" id="51543"/>
    <lineage>
        <taxon>Eukaryota</taxon>
        <taxon>Metazoa</taxon>
        <taxon>Ecdysozoa</taxon>
        <taxon>Arthropoda</taxon>
        <taxon>Hexapoda</taxon>
        <taxon>Insecta</taxon>
        <taxon>Pterygota</taxon>
        <taxon>Neoptera</taxon>
        <taxon>Endopterygota</taxon>
        <taxon>Hymenoptera</taxon>
        <taxon>Apocrita</taxon>
        <taxon>Ichneumonoidea</taxon>
        <taxon>Braconidae</taxon>
        <taxon>Microgastrinae</taxon>
        <taxon>Cotesia</taxon>
    </lineage>
</organism>
<dbReference type="EMBL" id="CAJNRD030001117">
    <property type="protein sequence ID" value="CAG5079599.1"/>
    <property type="molecule type" value="Genomic_DNA"/>
</dbReference>
<sequence length="104" mass="12131">MDFEAINKVNHLEDFLPTKKLTDLTVNNEYRISELKIVNTKFGPRIIAIIDDLYVVFLPARTAKLLKDPEDIKKFNVAALKKELFLLYLGGQFNNFEFLRKNLN</sequence>
<reference evidence="1" key="1">
    <citation type="submission" date="2021-04" db="EMBL/GenBank/DDBJ databases">
        <authorList>
            <person name="Chebbi M.A.C M."/>
        </authorList>
    </citation>
    <scope>NUCLEOTIDE SEQUENCE</scope>
</reference>
<proteinExistence type="predicted"/>
<protein>
    <submittedName>
        <fullName evidence="1">Uncharacterized protein</fullName>
    </submittedName>
</protein>